<evidence type="ECO:0000256" key="8">
    <source>
        <dbReference type="PIRNR" id="PIRNR002560"/>
    </source>
</evidence>
<dbReference type="PROSITE" id="PS00549">
    <property type="entry name" value="BACTERIOFERRITIN"/>
    <property type="match status" value="1"/>
</dbReference>
<dbReference type="EMBL" id="JACSDI010000001">
    <property type="protein sequence ID" value="MCG9962899.1"/>
    <property type="molecule type" value="Genomic_DNA"/>
</dbReference>
<dbReference type="SUPFAM" id="SSF47240">
    <property type="entry name" value="Ferritin-like"/>
    <property type="match status" value="1"/>
</dbReference>
<comment type="cofactor">
    <cofactor evidence="1">
        <name>heme b</name>
        <dbReference type="ChEBI" id="CHEBI:60344"/>
    </cofactor>
</comment>
<keyword evidence="3 8" id="KW-0409">Iron storage</keyword>
<dbReference type="Proteomes" id="UP000829384">
    <property type="component" value="Unassembled WGS sequence"/>
</dbReference>
<evidence type="ECO:0000256" key="9">
    <source>
        <dbReference type="RuleBase" id="RU000623"/>
    </source>
</evidence>
<gene>
    <name evidence="11" type="primary">bfr</name>
    <name evidence="11" type="ORF">H9J30_03035</name>
</gene>
<evidence type="ECO:0000256" key="5">
    <source>
        <dbReference type="ARBA" id="ARBA00022723"/>
    </source>
</evidence>
<sequence>MKGHPKVVGQLNRVLTCELTAINQYFLHARMFKHWGFEKLNHVEYKKSIQDMKHADKLIERVLFLEGLPNLQQLEKLRIGEHSQEMLDCDFAMVQEQLTLLRDAITLCETEQDYVSRDLLEDILEDEEEHLDWLESQQELIGLTGIQNYLQSQISES</sequence>
<proteinExistence type="inferred from homology"/>
<evidence type="ECO:0000256" key="4">
    <source>
        <dbReference type="ARBA" id="ARBA00022617"/>
    </source>
</evidence>
<evidence type="ECO:0000256" key="6">
    <source>
        <dbReference type="ARBA" id="ARBA00023004"/>
    </source>
</evidence>
<reference evidence="11 12" key="1">
    <citation type="submission" date="2020-08" db="EMBL/GenBank/DDBJ databases">
        <title>Whole genome sequence of Shewanella sp strain PS-2.</title>
        <authorList>
            <person name="Das S.K."/>
        </authorList>
    </citation>
    <scope>NUCLEOTIDE SEQUENCE [LARGE SCALE GENOMIC DNA]</scope>
    <source>
        <strain evidence="11 12">PS-2</strain>
    </source>
</reference>
<feature type="domain" description="Ferritin-like diiron" evidence="10">
    <location>
        <begin position="1"/>
        <end position="145"/>
    </location>
</feature>
<evidence type="ECO:0000256" key="7">
    <source>
        <dbReference type="ARBA" id="ARBA00036243"/>
    </source>
</evidence>
<keyword evidence="12" id="KW-1185">Reference proteome</keyword>
<evidence type="ECO:0000256" key="3">
    <source>
        <dbReference type="ARBA" id="ARBA00022434"/>
    </source>
</evidence>
<evidence type="ECO:0000313" key="12">
    <source>
        <dbReference type="Proteomes" id="UP000829384"/>
    </source>
</evidence>
<dbReference type="EC" id="1.16.3.1" evidence="8"/>
<comment type="catalytic activity">
    <reaction evidence="8">
        <text>4 Fe(2+) + O2 + 4 H(+) = 4 Fe(3+) + 2 H2O</text>
        <dbReference type="Rhea" id="RHEA:11148"/>
        <dbReference type="ChEBI" id="CHEBI:15377"/>
        <dbReference type="ChEBI" id="CHEBI:15378"/>
        <dbReference type="ChEBI" id="CHEBI:15379"/>
        <dbReference type="ChEBI" id="CHEBI:29033"/>
        <dbReference type="ChEBI" id="CHEBI:29034"/>
        <dbReference type="EC" id="1.16.3.1"/>
    </reaction>
</comment>
<dbReference type="CDD" id="cd00907">
    <property type="entry name" value="Bacterioferritin"/>
    <property type="match status" value="1"/>
</dbReference>
<dbReference type="PRINTS" id="PR00601">
    <property type="entry name" value="BACFERRITIN"/>
</dbReference>
<comment type="caution">
    <text evidence="11">The sequence shown here is derived from an EMBL/GenBank/DDBJ whole genome shotgun (WGS) entry which is preliminary data.</text>
</comment>
<evidence type="ECO:0000313" key="11">
    <source>
        <dbReference type="EMBL" id="MCG9962899.1"/>
    </source>
</evidence>
<dbReference type="InterPro" id="IPR012347">
    <property type="entry name" value="Ferritin-like"/>
</dbReference>
<protein>
    <recommendedName>
        <fullName evidence="8 9">Bacterioferritin</fullName>
        <ecNumber evidence="8">1.16.3.1</ecNumber>
    </recommendedName>
</protein>
<dbReference type="Pfam" id="PF00210">
    <property type="entry name" value="Ferritin"/>
    <property type="match status" value="1"/>
</dbReference>
<dbReference type="PROSITE" id="PS50905">
    <property type="entry name" value="FERRITIN_LIKE"/>
    <property type="match status" value="1"/>
</dbReference>
<evidence type="ECO:0000256" key="1">
    <source>
        <dbReference type="ARBA" id="ARBA00001970"/>
    </source>
</evidence>
<comment type="function">
    <text evidence="8">Iron-storage protein, whose ferroxidase center binds Fe(2+), oxidizes it using dioxygen to Fe(3+), and participates in the subsequent Fe(3+) oxide mineral core formation within the central cavity of the BFR protein shell.</text>
</comment>
<keyword evidence="6 8" id="KW-0408">Iron</keyword>
<keyword evidence="4 9" id="KW-0349">Heme</keyword>
<dbReference type="InterPro" id="IPR008331">
    <property type="entry name" value="Ferritin_DPS_dom"/>
</dbReference>
<dbReference type="NCBIfam" id="TIGR00754">
    <property type="entry name" value="bfr"/>
    <property type="match status" value="1"/>
</dbReference>
<accession>A0ABS9QRJ0</accession>
<keyword evidence="5 8" id="KW-0479">Metal-binding</keyword>
<comment type="similarity">
    <text evidence="2 8 9">Belongs to the bacterioferritin family.</text>
</comment>
<dbReference type="InterPro" id="IPR002024">
    <property type="entry name" value="Bacterioferritin"/>
</dbReference>
<comment type="catalytic activity">
    <reaction evidence="7">
        <text>Fe(2+)(in) = Fe(2+)(out)</text>
        <dbReference type="Rhea" id="RHEA:28486"/>
        <dbReference type="ChEBI" id="CHEBI:29033"/>
    </reaction>
</comment>
<dbReference type="RefSeq" id="WP_240129616.1">
    <property type="nucleotide sequence ID" value="NZ_JACSDI010000001.1"/>
</dbReference>
<evidence type="ECO:0000259" key="10">
    <source>
        <dbReference type="PROSITE" id="PS50905"/>
    </source>
</evidence>
<dbReference type="InterPro" id="IPR009040">
    <property type="entry name" value="Ferritin-like_diiron"/>
</dbReference>
<evidence type="ECO:0000256" key="2">
    <source>
        <dbReference type="ARBA" id="ARBA00008093"/>
    </source>
</evidence>
<dbReference type="InterPro" id="IPR009078">
    <property type="entry name" value="Ferritin-like_SF"/>
</dbReference>
<dbReference type="Gene3D" id="1.20.1260.10">
    <property type="match status" value="1"/>
</dbReference>
<name>A0ABS9QRJ0_9GAMM</name>
<dbReference type="PIRSF" id="PIRSF002560">
    <property type="entry name" value="Bacterioferritin"/>
    <property type="match status" value="1"/>
</dbReference>
<organism evidence="11 12">
    <name type="scientific">Shewanella cutis</name>
    <dbReference type="NCBI Taxonomy" id="2766780"/>
    <lineage>
        <taxon>Bacteria</taxon>
        <taxon>Pseudomonadati</taxon>
        <taxon>Pseudomonadota</taxon>
        <taxon>Gammaproteobacteria</taxon>
        <taxon>Alteromonadales</taxon>
        <taxon>Shewanellaceae</taxon>
        <taxon>Shewanella</taxon>
    </lineage>
</organism>
<dbReference type="PANTHER" id="PTHR30295:SF0">
    <property type="entry name" value="BACTERIOFERRITIN"/>
    <property type="match status" value="1"/>
</dbReference>
<dbReference type="PANTHER" id="PTHR30295">
    <property type="entry name" value="BACTERIOFERRITIN"/>
    <property type="match status" value="1"/>
</dbReference>